<organism evidence="1">
    <name type="scientific">Odontella aurita</name>
    <dbReference type="NCBI Taxonomy" id="265563"/>
    <lineage>
        <taxon>Eukaryota</taxon>
        <taxon>Sar</taxon>
        <taxon>Stramenopiles</taxon>
        <taxon>Ochrophyta</taxon>
        <taxon>Bacillariophyta</taxon>
        <taxon>Mediophyceae</taxon>
        <taxon>Biddulphiophycidae</taxon>
        <taxon>Eupodiscales</taxon>
        <taxon>Odontellaceae</taxon>
        <taxon>Odontella</taxon>
    </lineage>
</organism>
<dbReference type="EMBL" id="HBKQ01055730">
    <property type="protein sequence ID" value="CAE2282032.1"/>
    <property type="molecule type" value="Transcribed_RNA"/>
</dbReference>
<accession>A0A7S4K2L1</accession>
<proteinExistence type="predicted"/>
<dbReference type="AlphaFoldDB" id="A0A7S4K2L1"/>
<protein>
    <submittedName>
        <fullName evidence="1">Uncharacterized protein</fullName>
    </submittedName>
</protein>
<gene>
    <name evidence="1" type="ORF">OAUR00152_LOCUS38176</name>
</gene>
<reference evidence="1" key="1">
    <citation type="submission" date="2021-01" db="EMBL/GenBank/DDBJ databases">
        <authorList>
            <person name="Corre E."/>
            <person name="Pelletier E."/>
            <person name="Niang G."/>
            <person name="Scheremetjew M."/>
            <person name="Finn R."/>
            <person name="Kale V."/>
            <person name="Holt S."/>
            <person name="Cochrane G."/>
            <person name="Meng A."/>
            <person name="Brown T."/>
            <person name="Cohen L."/>
        </authorList>
    </citation>
    <scope>NUCLEOTIDE SEQUENCE</scope>
    <source>
        <strain evidence="1">Isolate 1302-5</strain>
    </source>
</reference>
<sequence length="148" mass="16013">MSRNKKRSIDLSLPAEQVIWLENMAAAHSLPDSSKAVRCCVNCAALGAVKIGSDFGVQKGELIERSFVLAEEQIIWAKGKVGSDDKNAMSTLVADIVKASMAADEQTVFGVVRCKLKVAECEGAKDAVDQIEKKYGAVQVKEDIWQGK</sequence>
<name>A0A7S4K2L1_9STRA</name>
<evidence type="ECO:0000313" key="1">
    <source>
        <dbReference type="EMBL" id="CAE2282032.1"/>
    </source>
</evidence>